<feature type="region of interest" description="Disordered" evidence="1">
    <location>
        <begin position="143"/>
        <end position="166"/>
    </location>
</feature>
<keyword evidence="2" id="KW-0812">Transmembrane</keyword>
<keyword evidence="2" id="KW-0472">Membrane</keyword>
<feature type="transmembrane region" description="Helical" evidence="2">
    <location>
        <begin position="200"/>
        <end position="225"/>
    </location>
</feature>
<evidence type="ECO:0000313" key="4">
    <source>
        <dbReference type="Proteomes" id="UP000054359"/>
    </source>
</evidence>
<feature type="non-terminal residue" evidence="3">
    <location>
        <position position="232"/>
    </location>
</feature>
<feature type="compositionally biased region" description="Basic residues" evidence="1">
    <location>
        <begin position="66"/>
        <end position="78"/>
    </location>
</feature>
<evidence type="ECO:0000256" key="2">
    <source>
        <dbReference type="SAM" id="Phobius"/>
    </source>
</evidence>
<feature type="compositionally biased region" description="Basic residues" evidence="1">
    <location>
        <begin position="94"/>
        <end position="109"/>
    </location>
</feature>
<keyword evidence="4" id="KW-1185">Reference proteome</keyword>
<evidence type="ECO:0000256" key="1">
    <source>
        <dbReference type="SAM" id="MobiDB-lite"/>
    </source>
</evidence>
<feature type="region of interest" description="Disordered" evidence="1">
    <location>
        <begin position="43"/>
        <end position="123"/>
    </location>
</feature>
<evidence type="ECO:0000313" key="3">
    <source>
        <dbReference type="EMBL" id="KFM82716.1"/>
    </source>
</evidence>
<dbReference type="OMA" id="SSQEFTR"/>
<accession>A0A087UZC7</accession>
<organism evidence="3 4">
    <name type="scientific">Stegodyphus mimosarum</name>
    <name type="common">African social velvet spider</name>
    <dbReference type="NCBI Taxonomy" id="407821"/>
    <lineage>
        <taxon>Eukaryota</taxon>
        <taxon>Metazoa</taxon>
        <taxon>Ecdysozoa</taxon>
        <taxon>Arthropoda</taxon>
        <taxon>Chelicerata</taxon>
        <taxon>Arachnida</taxon>
        <taxon>Araneae</taxon>
        <taxon>Araneomorphae</taxon>
        <taxon>Entelegynae</taxon>
        <taxon>Eresoidea</taxon>
        <taxon>Eresidae</taxon>
        <taxon>Stegodyphus</taxon>
    </lineage>
</organism>
<dbReference type="Proteomes" id="UP000054359">
    <property type="component" value="Unassembled WGS sequence"/>
</dbReference>
<protein>
    <submittedName>
        <fullName evidence="3">Uncharacterized protein</fullName>
    </submittedName>
</protein>
<sequence length="232" mass="25959">MKEYRISKDNMNACRSLSNQEFPTVQQVPNVVLAPDIQYIDEDGLPSDSKSTKIHRGDKTHSSLRIARKPSSRRRVCRHHSDSEARNVTTSTKKPSKTNHKPRSKRIRRSVSDIETSKSSYRPHIRRSISDRSSLIIVGKHLAPPRPRLRPHSMSDTHSSRCSSTKTLSSNVSISEIVAVEMGLKDIPGLTPKEARRRRVVFTVMVVSVTILVLSVVLIALTLLLSPAVDAI</sequence>
<name>A0A087UZC7_STEMI</name>
<keyword evidence="2" id="KW-1133">Transmembrane helix</keyword>
<gene>
    <name evidence="3" type="ORF">X975_08795</name>
</gene>
<reference evidence="3 4" key="1">
    <citation type="submission" date="2013-11" db="EMBL/GenBank/DDBJ databases">
        <title>Genome sequencing of Stegodyphus mimosarum.</title>
        <authorList>
            <person name="Bechsgaard J."/>
        </authorList>
    </citation>
    <scope>NUCLEOTIDE SEQUENCE [LARGE SCALE GENOMIC DNA]</scope>
</reference>
<dbReference type="AlphaFoldDB" id="A0A087UZC7"/>
<proteinExistence type="predicted"/>
<dbReference type="OrthoDB" id="6433046at2759"/>
<dbReference type="EMBL" id="KK122429">
    <property type="protein sequence ID" value="KFM82716.1"/>
    <property type="molecule type" value="Genomic_DNA"/>
</dbReference>